<dbReference type="KEGG" id="tbw:NCTC13354_00646"/>
<evidence type="ECO:0000256" key="1">
    <source>
        <dbReference type="SAM" id="MobiDB-lite"/>
    </source>
</evidence>
<dbReference type="InterPro" id="IPR007391">
    <property type="entry name" value="Vancomycin_resist_VanW"/>
</dbReference>
<reference evidence="4 5" key="1">
    <citation type="submission" date="2018-12" db="EMBL/GenBank/DDBJ databases">
        <authorList>
            <consortium name="Pathogen Informatics"/>
        </authorList>
    </citation>
    <scope>NUCLEOTIDE SEQUENCE [LARGE SCALE GENOMIC DNA]</scope>
    <source>
        <strain evidence="4 5">NCTC13354</strain>
    </source>
</reference>
<evidence type="ECO:0000256" key="2">
    <source>
        <dbReference type="SAM" id="Phobius"/>
    </source>
</evidence>
<dbReference type="Pfam" id="PF04294">
    <property type="entry name" value="VanW"/>
    <property type="match status" value="1"/>
</dbReference>
<keyword evidence="2" id="KW-0812">Transmembrane</keyword>
<feature type="transmembrane region" description="Helical" evidence="2">
    <location>
        <begin position="116"/>
        <end position="136"/>
    </location>
</feature>
<dbReference type="InterPro" id="IPR052913">
    <property type="entry name" value="Glycopeptide_resist_protein"/>
</dbReference>
<feature type="compositionally biased region" description="Basic and acidic residues" evidence="1">
    <location>
        <begin position="1"/>
        <end position="20"/>
    </location>
</feature>
<dbReference type="PANTHER" id="PTHR35788:SF1">
    <property type="entry name" value="EXPORTED PROTEIN"/>
    <property type="match status" value="1"/>
</dbReference>
<dbReference type="EMBL" id="LR134476">
    <property type="protein sequence ID" value="VEI12948.1"/>
    <property type="molecule type" value="Genomic_DNA"/>
</dbReference>
<dbReference type="Proteomes" id="UP000269542">
    <property type="component" value="Chromosome"/>
</dbReference>
<feature type="domain" description="YoaR-like putative peptidoglycan binding" evidence="3">
    <location>
        <begin position="362"/>
        <end position="432"/>
    </location>
</feature>
<proteinExistence type="predicted"/>
<evidence type="ECO:0000313" key="5">
    <source>
        <dbReference type="Proteomes" id="UP000269542"/>
    </source>
</evidence>
<feature type="region of interest" description="Disordered" evidence="1">
    <location>
        <begin position="1"/>
        <end position="110"/>
    </location>
</feature>
<accession>A0A3S4V695</accession>
<name>A0A3S4V695_9ACTO</name>
<dbReference type="OrthoDB" id="9813301at2"/>
<sequence>MPHKPHEDDNLLDALNKRLGGEPSEPETASQAPVGGAGDTPEEPDTQILAGDAAAKQTTPEGPATQVVEAGSDEQGGSGSSGSSDEQSGSGDEGESGDENGTGEGVKAKKKRRWPIVVGAVVALLGLGYVGAAYALQDQIPKGITVSGVPVGGMSKDEAYAAVDTGLAEAVTTPRQVTPAPVAGTDEQPAPDHAPTAEVDPATISLAVDLDETFDGLVGFSLHPKKMLAHVMGGANIDAVLATDEAALNSEVDRLATELALPAQDAGLTISGAAASVQPASLGVDVVKDDAGKAITSQWLAGDAPIQLPTSAVEPELTTKEMEDFVAEAVAPLLSGPISITVKETLIELSPEQTGQLIQFSAEGGTPSLTVNEESFAQLVGEHTGEVLSVAKDATIAIEAGAPVITPSQDGETVDFAKLSEGLLGVANSGDRTVVAEIITQEAEFSTADAEALGIKEVVSSISTPLTSDSVRTTNLVVGTAKINNTLVKPGEQFNLGDALGPVDAEHGFVSSGVVANGFNSTAMGGGLSQLSTNTFNIGYRAGMVDVAHRPHTKYFSRYPAGLEATLWGEQIPMIWENNTPYGALVEAWVEGGQVHTRLWSTKYWDVEVWQGERHSYVRPQSRVNTAADCEPHGAGESGFSITVGRKVSLNGEVKEDSSYSWTYEPVHAVTCG</sequence>
<dbReference type="PANTHER" id="PTHR35788">
    <property type="entry name" value="EXPORTED PROTEIN-RELATED"/>
    <property type="match status" value="1"/>
</dbReference>
<dbReference type="RefSeq" id="WP_126416112.1">
    <property type="nucleotide sequence ID" value="NZ_LR134476.1"/>
</dbReference>
<dbReference type="InterPro" id="IPR022029">
    <property type="entry name" value="YoaR-like_PG-bd"/>
</dbReference>
<protein>
    <submittedName>
        <fullName evidence="4">Uncharacterized vancomycin resistance protein</fullName>
    </submittedName>
</protein>
<gene>
    <name evidence="4" type="ORF">NCTC13354_00646</name>
</gene>
<feature type="compositionally biased region" description="Low complexity" evidence="1">
    <location>
        <begin position="81"/>
        <end position="90"/>
    </location>
</feature>
<organism evidence="4 5">
    <name type="scientific">Trueperella bialowiezensis</name>
    <dbReference type="NCBI Taxonomy" id="312285"/>
    <lineage>
        <taxon>Bacteria</taxon>
        <taxon>Bacillati</taxon>
        <taxon>Actinomycetota</taxon>
        <taxon>Actinomycetes</taxon>
        <taxon>Actinomycetales</taxon>
        <taxon>Actinomycetaceae</taxon>
        <taxon>Trueperella</taxon>
    </lineage>
</organism>
<keyword evidence="5" id="KW-1185">Reference proteome</keyword>
<evidence type="ECO:0000313" key="4">
    <source>
        <dbReference type="EMBL" id="VEI12948.1"/>
    </source>
</evidence>
<keyword evidence="2" id="KW-1133">Transmembrane helix</keyword>
<feature type="domain" description="YoaR-like putative peptidoglycan binding" evidence="3">
    <location>
        <begin position="232"/>
        <end position="302"/>
    </location>
</feature>
<keyword evidence="2" id="KW-0472">Membrane</keyword>
<dbReference type="AlphaFoldDB" id="A0A3S4V695"/>
<feature type="region of interest" description="Disordered" evidence="1">
    <location>
        <begin position="174"/>
        <end position="196"/>
    </location>
</feature>
<dbReference type="Pfam" id="PF12229">
    <property type="entry name" value="PG_binding_4"/>
    <property type="match status" value="2"/>
</dbReference>
<evidence type="ECO:0000259" key="3">
    <source>
        <dbReference type="Pfam" id="PF12229"/>
    </source>
</evidence>